<feature type="transmembrane region" description="Helical" evidence="1">
    <location>
        <begin position="135"/>
        <end position="152"/>
    </location>
</feature>
<evidence type="ECO:0000313" key="3">
    <source>
        <dbReference type="Proteomes" id="UP000216057"/>
    </source>
</evidence>
<keyword evidence="1" id="KW-0472">Membrane</keyword>
<feature type="transmembrane region" description="Helical" evidence="1">
    <location>
        <begin position="182"/>
        <end position="200"/>
    </location>
</feature>
<dbReference type="PANTHER" id="PTHR32251:SF15">
    <property type="entry name" value="3-OXO-5-ALPHA-STEROID 4-DEHYDROGENASE (DUF1295)"/>
    <property type="match status" value="1"/>
</dbReference>
<dbReference type="GO" id="GO:0016020">
    <property type="term" value="C:membrane"/>
    <property type="evidence" value="ECO:0007669"/>
    <property type="project" value="TreeGrafter"/>
</dbReference>
<dbReference type="PANTHER" id="PTHR32251">
    <property type="entry name" value="3-OXO-5-ALPHA-STEROID 4-DEHYDROGENASE"/>
    <property type="match status" value="1"/>
</dbReference>
<name>A0A261GD66_9BIFI</name>
<dbReference type="Gene3D" id="1.20.120.1630">
    <property type="match status" value="1"/>
</dbReference>
<protein>
    <submittedName>
        <fullName evidence="2">Steroid reductase</fullName>
    </submittedName>
</protein>
<keyword evidence="1" id="KW-1133">Transmembrane helix</keyword>
<keyword evidence="1" id="KW-0812">Transmembrane</keyword>
<dbReference type="PROSITE" id="PS50244">
    <property type="entry name" value="S5A_REDUCTASE"/>
    <property type="match status" value="1"/>
</dbReference>
<dbReference type="Pfam" id="PF06966">
    <property type="entry name" value="DUF1295"/>
    <property type="match status" value="1"/>
</dbReference>
<dbReference type="InterPro" id="IPR010721">
    <property type="entry name" value="UstE-like"/>
</dbReference>
<dbReference type="Proteomes" id="UP000216057">
    <property type="component" value="Unassembled WGS sequence"/>
</dbReference>
<feature type="transmembrane region" description="Helical" evidence="1">
    <location>
        <begin position="32"/>
        <end position="49"/>
    </location>
</feature>
<feature type="transmembrane region" description="Helical" evidence="1">
    <location>
        <begin position="6"/>
        <end position="25"/>
    </location>
</feature>
<reference evidence="2 3" key="1">
    <citation type="journal article" date="2017" name="BMC Genomics">
        <title>Comparative genomic and phylogenomic analyses of the Bifidobacteriaceae family.</title>
        <authorList>
            <person name="Lugli G.A."/>
            <person name="Milani C."/>
            <person name="Turroni F."/>
            <person name="Duranti S."/>
            <person name="Mancabelli L."/>
            <person name="Mangifesta M."/>
            <person name="Ferrario C."/>
            <person name="Modesto M."/>
            <person name="Mattarelli P."/>
            <person name="Jiri K."/>
            <person name="van Sinderen D."/>
            <person name="Ventura M."/>
        </authorList>
    </citation>
    <scope>NUCLEOTIDE SEQUENCE [LARGE SCALE GENOMIC DNA]</scope>
    <source>
        <strain evidence="2 3">DSM 100216</strain>
    </source>
</reference>
<gene>
    <name evidence="2" type="ORF">BEUL_0795</name>
</gene>
<feature type="transmembrane region" description="Helical" evidence="1">
    <location>
        <begin position="206"/>
        <end position="224"/>
    </location>
</feature>
<dbReference type="AlphaFoldDB" id="A0A261GD66"/>
<evidence type="ECO:0000256" key="1">
    <source>
        <dbReference type="SAM" id="Phobius"/>
    </source>
</evidence>
<feature type="transmembrane region" description="Helical" evidence="1">
    <location>
        <begin position="98"/>
        <end position="115"/>
    </location>
</feature>
<evidence type="ECO:0000313" key="2">
    <source>
        <dbReference type="EMBL" id="OZG69389.1"/>
    </source>
</evidence>
<organism evidence="2 3">
    <name type="scientific">Bifidobacterium eulemuris</name>
    <dbReference type="NCBI Taxonomy" id="1765219"/>
    <lineage>
        <taxon>Bacteria</taxon>
        <taxon>Bacillati</taxon>
        <taxon>Actinomycetota</taxon>
        <taxon>Actinomycetes</taxon>
        <taxon>Bifidobacteriales</taxon>
        <taxon>Bifidobacteriaceae</taxon>
        <taxon>Bifidobacterium</taxon>
    </lineage>
</organism>
<sequence>MVGMQFLILCVVALIISSIGFYRFVWFISLGYGFSMAGIGIALLVMFGMGGSLTWVTTIMAALLIVYGLRLGGYLLIREQRSAAYQRTMKNEIKDGSSMNPILKIIIWMVCALLYVCEASPLLFRLQNHAPTDAVAIIGMIIMLLGIVLESASDYTKNRFKKTHPQRFCDVGLFRLVRCPNYLGEVLTWTGMFVSGVTALDGVWQWLASIAGWVCIVWIMFGGARRLELRQNKNYGSDPEYQAYVSTTPILIPFVPLYSVAKYKWLVG</sequence>
<comment type="caution">
    <text evidence="2">The sequence shown here is derived from an EMBL/GenBank/DDBJ whole genome shotgun (WGS) entry which is preliminary data.</text>
</comment>
<dbReference type="EMBL" id="MWWZ01000004">
    <property type="protein sequence ID" value="OZG69389.1"/>
    <property type="molecule type" value="Genomic_DNA"/>
</dbReference>
<feature type="transmembrane region" description="Helical" evidence="1">
    <location>
        <begin position="55"/>
        <end position="77"/>
    </location>
</feature>
<proteinExistence type="predicted"/>
<accession>A0A261GD66</accession>